<comment type="caution">
    <text evidence="1">The sequence shown here is derived from an EMBL/GenBank/DDBJ whole genome shotgun (WGS) entry which is preliminary data.</text>
</comment>
<reference evidence="1 2" key="1">
    <citation type="submission" date="2024-03" db="EMBL/GenBank/DDBJ databases">
        <title>Pseudoalteromonas qingdaonensis sp. nov., isolated from the intestines of marine benthic organisms.</title>
        <authorList>
            <person name="Lin X."/>
            <person name="Fang S."/>
            <person name="Hu X."/>
        </authorList>
    </citation>
    <scope>NUCLEOTIDE SEQUENCE [LARGE SCALE GENOMIC DNA]</scope>
    <source>
        <strain evidence="1 2">YIC-827</strain>
    </source>
</reference>
<dbReference type="Gene3D" id="3.40.50.150">
    <property type="entry name" value="Vaccinia Virus protein VP39"/>
    <property type="match status" value="1"/>
</dbReference>
<accession>A0ABU9MXU2</accession>
<dbReference type="Proteomes" id="UP001447008">
    <property type="component" value="Unassembled WGS sequence"/>
</dbReference>
<dbReference type="CDD" id="cd02440">
    <property type="entry name" value="AdoMet_MTases"/>
    <property type="match status" value="1"/>
</dbReference>
<sequence length="197" mass="21588">MKISGLSQACENNKGPILAELTQIFAQTQRVLEIGSGTGQHALHFAAHLPHLLWQTSDLAYNHALIKQVIGTAEGDNILPPLALDLGQSWPLAQVDGIFTANTLHIVSEELVRAFFHGVKQHLSQGGNLCIYGPFNYNGAYTSDSNARFDTSLRQRDPLSGLRDQQWVVDLAEAAGLELAADIAMPANNRLLHFIRR</sequence>
<dbReference type="InterPro" id="IPR029063">
    <property type="entry name" value="SAM-dependent_MTases_sf"/>
</dbReference>
<evidence type="ECO:0000313" key="1">
    <source>
        <dbReference type="EMBL" id="MEM0515666.1"/>
    </source>
</evidence>
<dbReference type="RefSeq" id="WP_342678503.1">
    <property type="nucleotide sequence ID" value="NZ_JBCGCU010000009.1"/>
</dbReference>
<evidence type="ECO:0000313" key="2">
    <source>
        <dbReference type="Proteomes" id="UP001447008"/>
    </source>
</evidence>
<dbReference type="SUPFAM" id="SSF53335">
    <property type="entry name" value="S-adenosyl-L-methionine-dependent methyltransferases"/>
    <property type="match status" value="1"/>
</dbReference>
<organism evidence="1 2">
    <name type="scientific">Pseudoalteromonas qingdaonensis</name>
    <dbReference type="NCBI Taxonomy" id="3131913"/>
    <lineage>
        <taxon>Bacteria</taxon>
        <taxon>Pseudomonadati</taxon>
        <taxon>Pseudomonadota</taxon>
        <taxon>Gammaproteobacteria</taxon>
        <taxon>Alteromonadales</taxon>
        <taxon>Pseudoalteromonadaceae</taxon>
        <taxon>Pseudoalteromonas</taxon>
    </lineage>
</organism>
<dbReference type="InterPro" id="IPR010342">
    <property type="entry name" value="DUF938"/>
</dbReference>
<protein>
    <submittedName>
        <fullName evidence="1">DUF938 domain-containing protein</fullName>
    </submittedName>
</protein>
<dbReference type="PANTHER" id="PTHR20974:SF0">
    <property type="entry name" value="UPF0585 PROTEIN CG18661"/>
    <property type="match status" value="1"/>
</dbReference>
<keyword evidence="2" id="KW-1185">Reference proteome</keyword>
<dbReference type="PANTHER" id="PTHR20974">
    <property type="entry name" value="UPF0585 PROTEIN CG18661"/>
    <property type="match status" value="1"/>
</dbReference>
<dbReference type="EMBL" id="JBCGCU010000009">
    <property type="protein sequence ID" value="MEM0515666.1"/>
    <property type="molecule type" value="Genomic_DNA"/>
</dbReference>
<name>A0ABU9MXU2_9GAMM</name>
<gene>
    <name evidence="1" type="ORF">WCN91_09635</name>
</gene>
<proteinExistence type="predicted"/>
<dbReference type="Pfam" id="PF06080">
    <property type="entry name" value="DUF938"/>
    <property type="match status" value="1"/>
</dbReference>